<dbReference type="OrthoDB" id="9775759at2"/>
<dbReference type="GO" id="GO:0006145">
    <property type="term" value="P:purine nucleobase catabolic process"/>
    <property type="evidence" value="ECO:0007669"/>
    <property type="project" value="TreeGrafter"/>
</dbReference>
<dbReference type="PANTHER" id="PTHR43668">
    <property type="entry name" value="ALLANTOINASE"/>
    <property type="match status" value="1"/>
</dbReference>
<dbReference type="AlphaFoldDB" id="A0A317E4W4"/>
<accession>A0A317E4W4</accession>
<evidence type="ECO:0000256" key="2">
    <source>
        <dbReference type="ARBA" id="ARBA00002368"/>
    </source>
</evidence>
<reference evidence="8" key="1">
    <citation type="submission" date="2018-05" db="EMBL/GenBank/DDBJ databases">
        <title>Zavarzinia sp. HR-AS.</title>
        <authorList>
            <person name="Lee Y."/>
            <person name="Jeon C.O."/>
        </authorList>
    </citation>
    <scope>NUCLEOTIDE SEQUENCE [LARGE SCALE GENOMIC DNA]</scope>
    <source>
        <strain evidence="8">DSM 1231</strain>
    </source>
</reference>
<dbReference type="NCBIfam" id="TIGR00857">
    <property type="entry name" value="pyrC_multi"/>
    <property type="match status" value="1"/>
</dbReference>
<evidence type="ECO:0000256" key="3">
    <source>
        <dbReference type="ARBA" id="ARBA00010286"/>
    </source>
</evidence>
<evidence type="ECO:0000256" key="4">
    <source>
        <dbReference type="ARBA" id="ARBA00022723"/>
    </source>
</evidence>
<protein>
    <submittedName>
        <fullName evidence="7">Dihydroorotase</fullName>
    </submittedName>
</protein>
<comment type="cofactor">
    <cofactor evidence="1">
        <name>Zn(2+)</name>
        <dbReference type="ChEBI" id="CHEBI:29105"/>
    </cofactor>
</comment>
<gene>
    <name evidence="7" type="ORF">DKG75_09035</name>
</gene>
<dbReference type="RefSeq" id="WP_109920752.1">
    <property type="nucleotide sequence ID" value="NZ_QGLF01000002.1"/>
</dbReference>
<dbReference type="SUPFAM" id="SSF51338">
    <property type="entry name" value="Composite domain of metallo-dependent hydrolases"/>
    <property type="match status" value="1"/>
</dbReference>
<comment type="caution">
    <text evidence="7">The sequence shown here is derived from an EMBL/GenBank/DDBJ whole genome shotgun (WGS) entry which is preliminary data.</text>
</comment>
<evidence type="ECO:0000313" key="7">
    <source>
        <dbReference type="EMBL" id="PWR22107.1"/>
    </source>
</evidence>
<keyword evidence="5" id="KW-0378">Hydrolase</keyword>
<dbReference type="InterPro" id="IPR050138">
    <property type="entry name" value="DHOase/Allantoinase_Hydrolase"/>
</dbReference>
<proteinExistence type="inferred from homology"/>
<organism evidence="7 8">
    <name type="scientific">Zavarzinia compransoris</name>
    <dbReference type="NCBI Taxonomy" id="1264899"/>
    <lineage>
        <taxon>Bacteria</taxon>
        <taxon>Pseudomonadati</taxon>
        <taxon>Pseudomonadota</taxon>
        <taxon>Alphaproteobacteria</taxon>
        <taxon>Rhodospirillales</taxon>
        <taxon>Zavarziniaceae</taxon>
        <taxon>Zavarzinia</taxon>
    </lineage>
</organism>
<dbReference type="GO" id="GO:0046872">
    <property type="term" value="F:metal ion binding"/>
    <property type="evidence" value="ECO:0007669"/>
    <property type="project" value="UniProtKB-KW"/>
</dbReference>
<dbReference type="Gene3D" id="3.20.20.140">
    <property type="entry name" value="Metal-dependent hydrolases"/>
    <property type="match status" value="1"/>
</dbReference>
<dbReference type="InterPro" id="IPR002195">
    <property type="entry name" value="Dihydroorotase_CS"/>
</dbReference>
<dbReference type="GO" id="GO:0005737">
    <property type="term" value="C:cytoplasm"/>
    <property type="evidence" value="ECO:0007669"/>
    <property type="project" value="TreeGrafter"/>
</dbReference>
<dbReference type="EMBL" id="QGLF01000002">
    <property type="protein sequence ID" value="PWR22107.1"/>
    <property type="molecule type" value="Genomic_DNA"/>
</dbReference>
<dbReference type="PROSITE" id="PS00483">
    <property type="entry name" value="DIHYDROOROTASE_2"/>
    <property type="match status" value="1"/>
</dbReference>
<evidence type="ECO:0000256" key="5">
    <source>
        <dbReference type="ARBA" id="ARBA00022801"/>
    </source>
</evidence>
<dbReference type="GO" id="GO:0004038">
    <property type="term" value="F:allantoinase activity"/>
    <property type="evidence" value="ECO:0007669"/>
    <property type="project" value="TreeGrafter"/>
</dbReference>
<comment type="similarity">
    <text evidence="3">Belongs to the metallo-dependent hydrolases superfamily. DHOase family. Class I DHOase subfamily.</text>
</comment>
<evidence type="ECO:0000256" key="1">
    <source>
        <dbReference type="ARBA" id="ARBA00001947"/>
    </source>
</evidence>
<dbReference type="NCBIfam" id="NF006559">
    <property type="entry name" value="PRK09060.1"/>
    <property type="match status" value="1"/>
</dbReference>
<keyword evidence="8" id="KW-1185">Reference proteome</keyword>
<evidence type="ECO:0000259" key="6">
    <source>
        <dbReference type="Pfam" id="PF01979"/>
    </source>
</evidence>
<dbReference type="Proteomes" id="UP000246077">
    <property type="component" value="Unassembled WGS sequence"/>
</dbReference>
<dbReference type="Pfam" id="PF01979">
    <property type="entry name" value="Amidohydro_1"/>
    <property type="match status" value="1"/>
</dbReference>
<comment type="function">
    <text evidence="2">Catalyzes the reversible cyclization of carbamoyl aspartate to dihydroorotate.</text>
</comment>
<dbReference type="InterPro" id="IPR011059">
    <property type="entry name" value="Metal-dep_hydrolase_composite"/>
</dbReference>
<evidence type="ECO:0000313" key="8">
    <source>
        <dbReference type="Proteomes" id="UP000246077"/>
    </source>
</evidence>
<sequence>MTLRFDLVVTGGTIVNQNGRGAGDIGIVGGRIAAIGDLARADAGSRFDATGLHVLPGVIDSQVHFREPGLEHKEDLATGSLAAVKGGVTAVFEMPNTKPSTTTPDDLDEKLRRAWGRMFCDHAFYAGATDDNMGALAAMEAMPGCAGIKVFMGASTGSLLVAEDAGLEKVLATGRRRVAIHAEDENRLKERRALADSGDVADHCHWRDATSAMLATQRAVAIARRLGRRIHILHVTTAEEMAFLAGHKDLVTVETTPQHLTLAAPEAYRRLGSYAQMNPPIREEHHRAGLWEAVRAGIVDVIGSDHAPHTAEEKAKPYPQSPSGMPGVQTLLPLLLDHASKGALTLERVVDLTSAGAQRIFNLAAKGRIALGYDADLTLVDLKATREITADWLASRCGWSPFEGQTVTGWPMATIIRGHVVMRDGEVPGPAIGAPVRFAEVPAAFV</sequence>
<keyword evidence="4" id="KW-0479">Metal-binding</keyword>
<dbReference type="PANTHER" id="PTHR43668:SF4">
    <property type="entry name" value="ALLANTOINASE"/>
    <property type="match status" value="1"/>
</dbReference>
<dbReference type="SUPFAM" id="SSF51556">
    <property type="entry name" value="Metallo-dependent hydrolases"/>
    <property type="match status" value="1"/>
</dbReference>
<feature type="domain" description="Amidohydrolase-related" evidence="6">
    <location>
        <begin position="54"/>
        <end position="421"/>
    </location>
</feature>
<dbReference type="InterPro" id="IPR032466">
    <property type="entry name" value="Metal_Hydrolase"/>
</dbReference>
<dbReference type="Gene3D" id="2.30.40.10">
    <property type="entry name" value="Urease, subunit C, domain 1"/>
    <property type="match status" value="1"/>
</dbReference>
<dbReference type="CDD" id="cd01318">
    <property type="entry name" value="DHOase_IIb"/>
    <property type="match status" value="1"/>
</dbReference>
<name>A0A317E4W4_9PROT</name>
<dbReference type="InterPro" id="IPR006680">
    <property type="entry name" value="Amidohydro-rel"/>
</dbReference>